<dbReference type="InterPro" id="IPR011029">
    <property type="entry name" value="DEATH-like_dom_sf"/>
</dbReference>
<feature type="compositionally biased region" description="Pro residues" evidence="1">
    <location>
        <begin position="358"/>
        <end position="371"/>
    </location>
</feature>
<sequence length="469" mass="52279">MVDRPGSSGTAWIKSKLRSSRTTASWTPVKSGGLTFVSTPLTSERPLTLTLDGSGAVELGITCTDPACYQDRVPETVDKIREYSFLNDIKIHRRKCEMVIQLDDTLQEVITSYGGGQYKHSIAPCRNYFVVVDVKFGAVDMKLEGPDGNVPVEFSEYHGPNIKLLNNPAAVTSLTKSPASVCFYSDPLTPDLQLALTCTPRGYQSTIPGRYYLLLRYVKMEPRQFYIRYHGKFIIQRSESADVSDGDWSQIEKLEKEECTGKPVGLKFTGSVIELRSSTGKQKSINCNVQKGEQVWLALELYGISVHIETGNGSELFPCPGIPEEPSECHAMSERCDSVEDFSDMALPTPGRSLTVVSPPPTPPAQPPQQPQPCRIGDPVWLKDAIQKNFTFLLRNFVATPFVDYLYESDMITLQELDKVHSQTNGADVRYVLIDILSKRPVSKKAVERALKETKQDFLIDILFSNSKE</sequence>
<dbReference type="PROSITE" id="PS50209">
    <property type="entry name" value="CARD"/>
    <property type="match status" value="1"/>
</dbReference>
<evidence type="ECO:0000313" key="3">
    <source>
        <dbReference type="EMBL" id="KAH3755323.1"/>
    </source>
</evidence>
<dbReference type="InterPro" id="IPR001315">
    <property type="entry name" value="CARD"/>
</dbReference>
<feature type="domain" description="CARD" evidence="2">
    <location>
        <begin position="383"/>
        <end position="466"/>
    </location>
</feature>
<evidence type="ECO:0000256" key="1">
    <source>
        <dbReference type="SAM" id="MobiDB-lite"/>
    </source>
</evidence>
<reference evidence="3" key="1">
    <citation type="journal article" date="2019" name="bioRxiv">
        <title>The Genome of the Zebra Mussel, Dreissena polymorpha: A Resource for Invasive Species Research.</title>
        <authorList>
            <person name="McCartney M.A."/>
            <person name="Auch B."/>
            <person name="Kono T."/>
            <person name="Mallez S."/>
            <person name="Zhang Y."/>
            <person name="Obille A."/>
            <person name="Becker A."/>
            <person name="Abrahante J.E."/>
            <person name="Garbe J."/>
            <person name="Badalamenti J.P."/>
            <person name="Herman A."/>
            <person name="Mangelson H."/>
            <person name="Liachko I."/>
            <person name="Sullivan S."/>
            <person name="Sone E.D."/>
            <person name="Koren S."/>
            <person name="Silverstein K.A.T."/>
            <person name="Beckman K.B."/>
            <person name="Gohl D.M."/>
        </authorList>
    </citation>
    <scope>NUCLEOTIDE SEQUENCE</scope>
    <source>
        <strain evidence="3">Duluth1</strain>
        <tissue evidence="3">Whole animal</tissue>
    </source>
</reference>
<evidence type="ECO:0000313" key="4">
    <source>
        <dbReference type="Proteomes" id="UP000828390"/>
    </source>
</evidence>
<evidence type="ECO:0000259" key="2">
    <source>
        <dbReference type="PROSITE" id="PS50209"/>
    </source>
</evidence>
<protein>
    <recommendedName>
        <fullName evidence="2">CARD domain-containing protein</fullName>
    </recommendedName>
</protein>
<dbReference type="Pfam" id="PF00619">
    <property type="entry name" value="CARD"/>
    <property type="match status" value="1"/>
</dbReference>
<dbReference type="Proteomes" id="UP000828390">
    <property type="component" value="Unassembled WGS sequence"/>
</dbReference>
<dbReference type="AlphaFoldDB" id="A0A9D4DU63"/>
<dbReference type="CDD" id="cd01671">
    <property type="entry name" value="CARD"/>
    <property type="match status" value="1"/>
</dbReference>
<dbReference type="GO" id="GO:0042981">
    <property type="term" value="P:regulation of apoptotic process"/>
    <property type="evidence" value="ECO:0007669"/>
    <property type="project" value="InterPro"/>
</dbReference>
<keyword evidence="4" id="KW-1185">Reference proteome</keyword>
<name>A0A9D4DU63_DREPO</name>
<reference evidence="3" key="2">
    <citation type="submission" date="2020-11" db="EMBL/GenBank/DDBJ databases">
        <authorList>
            <person name="McCartney M.A."/>
            <person name="Auch B."/>
            <person name="Kono T."/>
            <person name="Mallez S."/>
            <person name="Becker A."/>
            <person name="Gohl D.M."/>
            <person name="Silverstein K.A.T."/>
            <person name="Koren S."/>
            <person name="Bechman K.B."/>
            <person name="Herman A."/>
            <person name="Abrahante J.E."/>
            <person name="Garbe J."/>
        </authorList>
    </citation>
    <scope>NUCLEOTIDE SEQUENCE</scope>
    <source>
        <strain evidence="3">Duluth1</strain>
        <tissue evidence="3">Whole animal</tissue>
    </source>
</reference>
<proteinExistence type="predicted"/>
<organism evidence="3 4">
    <name type="scientific">Dreissena polymorpha</name>
    <name type="common">Zebra mussel</name>
    <name type="synonym">Mytilus polymorpha</name>
    <dbReference type="NCBI Taxonomy" id="45954"/>
    <lineage>
        <taxon>Eukaryota</taxon>
        <taxon>Metazoa</taxon>
        <taxon>Spiralia</taxon>
        <taxon>Lophotrochozoa</taxon>
        <taxon>Mollusca</taxon>
        <taxon>Bivalvia</taxon>
        <taxon>Autobranchia</taxon>
        <taxon>Heteroconchia</taxon>
        <taxon>Euheterodonta</taxon>
        <taxon>Imparidentia</taxon>
        <taxon>Neoheterodontei</taxon>
        <taxon>Myida</taxon>
        <taxon>Dreissenoidea</taxon>
        <taxon>Dreissenidae</taxon>
        <taxon>Dreissena</taxon>
    </lineage>
</organism>
<dbReference type="EMBL" id="JAIWYP010000010">
    <property type="protein sequence ID" value="KAH3755323.1"/>
    <property type="molecule type" value="Genomic_DNA"/>
</dbReference>
<gene>
    <name evidence="3" type="ORF">DPMN_190014</name>
</gene>
<comment type="caution">
    <text evidence="3">The sequence shown here is derived from an EMBL/GenBank/DDBJ whole genome shotgun (WGS) entry which is preliminary data.</text>
</comment>
<dbReference type="Gene3D" id="1.10.533.10">
    <property type="entry name" value="Death Domain, Fas"/>
    <property type="match status" value="1"/>
</dbReference>
<feature type="region of interest" description="Disordered" evidence="1">
    <location>
        <begin position="350"/>
        <end position="372"/>
    </location>
</feature>
<accession>A0A9D4DU63</accession>
<dbReference type="SUPFAM" id="SSF47986">
    <property type="entry name" value="DEATH domain"/>
    <property type="match status" value="1"/>
</dbReference>